<keyword evidence="5 7" id="KW-1133">Transmembrane helix</keyword>
<dbReference type="InterPro" id="IPR011527">
    <property type="entry name" value="ABC1_TM_dom"/>
</dbReference>
<evidence type="ECO:0000256" key="6">
    <source>
        <dbReference type="ARBA" id="ARBA00023136"/>
    </source>
</evidence>
<dbReference type="EMBL" id="JBHSXX010000001">
    <property type="protein sequence ID" value="MFC6865842.1"/>
    <property type="molecule type" value="Genomic_DNA"/>
</dbReference>
<keyword evidence="11" id="KW-1185">Reference proteome</keyword>
<dbReference type="Proteomes" id="UP001596337">
    <property type="component" value="Unassembled WGS sequence"/>
</dbReference>
<feature type="transmembrane region" description="Helical" evidence="7">
    <location>
        <begin position="255"/>
        <end position="272"/>
    </location>
</feature>
<evidence type="ECO:0000259" key="9">
    <source>
        <dbReference type="PROSITE" id="PS50929"/>
    </source>
</evidence>
<evidence type="ECO:0000256" key="7">
    <source>
        <dbReference type="SAM" id="Phobius"/>
    </source>
</evidence>
<evidence type="ECO:0000256" key="5">
    <source>
        <dbReference type="ARBA" id="ARBA00022989"/>
    </source>
</evidence>
<gene>
    <name evidence="10" type="ORF">ACFQGD_01640</name>
</gene>
<proteinExistence type="predicted"/>
<keyword evidence="2 7" id="KW-0812">Transmembrane</keyword>
<dbReference type="CDD" id="cd07346">
    <property type="entry name" value="ABC_6TM_exporters"/>
    <property type="match status" value="1"/>
</dbReference>
<evidence type="ECO:0000256" key="1">
    <source>
        <dbReference type="ARBA" id="ARBA00004651"/>
    </source>
</evidence>
<comment type="caution">
    <text evidence="10">The sequence shown here is derived from an EMBL/GenBank/DDBJ whole genome shotgun (WGS) entry which is preliminary data.</text>
</comment>
<feature type="transmembrane region" description="Helical" evidence="7">
    <location>
        <begin position="284"/>
        <end position="303"/>
    </location>
</feature>
<accession>A0ABW2BS39</accession>
<comment type="subcellular location">
    <subcellularLocation>
        <location evidence="1">Cell membrane</location>
        <topology evidence="1">Multi-pass membrane protein</topology>
    </subcellularLocation>
</comment>
<dbReference type="InterPro" id="IPR003439">
    <property type="entry name" value="ABC_transporter-like_ATP-bd"/>
</dbReference>
<protein>
    <submittedName>
        <fullName evidence="10">ABC transporter ATP-binding protein</fullName>
    </submittedName>
</protein>
<dbReference type="Gene3D" id="3.40.50.300">
    <property type="entry name" value="P-loop containing nucleotide triphosphate hydrolases"/>
    <property type="match status" value="1"/>
</dbReference>
<organism evidence="10 11">
    <name type="scientific">Haloechinothrix salitolerans</name>
    <dbReference type="NCBI Taxonomy" id="926830"/>
    <lineage>
        <taxon>Bacteria</taxon>
        <taxon>Bacillati</taxon>
        <taxon>Actinomycetota</taxon>
        <taxon>Actinomycetes</taxon>
        <taxon>Pseudonocardiales</taxon>
        <taxon>Pseudonocardiaceae</taxon>
        <taxon>Haloechinothrix</taxon>
    </lineage>
</organism>
<evidence type="ECO:0000256" key="4">
    <source>
        <dbReference type="ARBA" id="ARBA00022840"/>
    </source>
</evidence>
<dbReference type="Pfam" id="PF00664">
    <property type="entry name" value="ABC_membrane"/>
    <property type="match status" value="1"/>
</dbReference>
<evidence type="ECO:0000313" key="10">
    <source>
        <dbReference type="EMBL" id="MFC6865842.1"/>
    </source>
</evidence>
<evidence type="ECO:0000259" key="8">
    <source>
        <dbReference type="PROSITE" id="PS50893"/>
    </source>
</evidence>
<feature type="domain" description="ABC transporter" evidence="8">
    <location>
        <begin position="338"/>
        <end position="569"/>
    </location>
</feature>
<dbReference type="PROSITE" id="PS50893">
    <property type="entry name" value="ABC_TRANSPORTER_2"/>
    <property type="match status" value="1"/>
</dbReference>
<dbReference type="SUPFAM" id="SSF52540">
    <property type="entry name" value="P-loop containing nucleoside triphosphate hydrolases"/>
    <property type="match status" value="1"/>
</dbReference>
<dbReference type="PANTHER" id="PTHR43394">
    <property type="entry name" value="ATP-DEPENDENT PERMEASE MDL1, MITOCHONDRIAL"/>
    <property type="match status" value="1"/>
</dbReference>
<keyword evidence="4 10" id="KW-0067">ATP-binding</keyword>
<evidence type="ECO:0000313" key="11">
    <source>
        <dbReference type="Proteomes" id="UP001596337"/>
    </source>
</evidence>
<dbReference type="SMART" id="SM00382">
    <property type="entry name" value="AAA"/>
    <property type="match status" value="1"/>
</dbReference>
<name>A0ABW2BS39_9PSEU</name>
<evidence type="ECO:0000256" key="3">
    <source>
        <dbReference type="ARBA" id="ARBA00022741"/>
    </source>
</evidence>
<dbReference type="InterPro" id="IPR003593">
    <property type="entry name" value="AAA+_ATPase"/>
</dbReference>
<reference evidence="11" key="1">
    <citation type="journal article" date="2019" name="Int. J. Syst. Evol. Microbiol.">
        <title>The Global Catalogue of Microorganisms (GCM) 10K type strain sequencing project: providing services to taxonomists for standard genome sequencing and annotation.</title>
        <authorList>
            <consortium name="The Broad Institute Genomics Platform"/>
            <consortium name="The Broad Institute Genome Sequencing Center for Infectious Disease"/>
            <person name="Wu L."/>
            <person name="Ma J."/>
        </authorList>
    </citation>
    <scope>NUCLEOTIDE SEQUENCE [LARGE SCALE GENOMIC DNA]</scope>
    <source>
        <strain evidence="11">KCTC 32255</strain>
    </source>
</reference>
<dbReference type="GO" id="GO:0005524">
    <property type="term" value="F:ATP binding"/>
    <property type="evidence" value="ECO:0007669"/>
    <property type="project" value="UniProtKB-KW"/>
</dbReference>
<dbReference type="InterPro" id="IPR036640">
    <property type="entry name" value="ABC1_TM_sf"/>
</dbReference>
<feature type="domain" description="ABC transmembrane type-1" evidence="9">
    <location>
        <begin position="27"/>
        <end position="307"/>
    </location>
</feature>
<dbReference type="SUPFAM" id="SSF90123">
    <property type="entry name" value="ABC transporter transmembrane region"/>
    <property type="match status" value="1"/>
</dbReference>
<keyword evidence="3" id="KW-0547">Nucleotide-binding</keyword>
<dbReference type="InterPro" id="IPR039421">
    <property type="entry name" value="Type_1_exporter"/>
</dbReference>
<dbReference type="Gene3D" id="1.20.1560.10">
    <property type="entry name" value="ABC transporter type 1, transmembrane domain"/>
    <property type="match status" value="1"/>
</dbReference>
<dbReference type="PANTHER" id="PTHR43394:SF1">
    <property type="entry name" value="ATP-BINDING CASSETTE SUB-FAMILY B MEMBER 10, MITOCHONDRIAL"/>
    <property type="match status" value="1"/>
</dbReference>
<dbReference type="RefSeq" id="WP_345403720.1">
    <property type="nucleotide sequence ID" value="NZ_BAABLA010000115.1"/>
</dbReference>
<feature type="transmembrane region" description="Helical" evidence="7">
    <location>
        <begin position="64"/>
        <end position="83"/>
    </location>
</feature>
<dbReference type="Pfam" id="PF00005">
    <property type="entry name" value="ABC_tran"/>
    <property type="match status" value="1"/>
</dbReference>
<keyword evidence="6 7" id="KW-0472">Membrane</keyword>
<sequence length="575" mass="61513">MMLPLADARMVRRWLRDVASRKRGDFAVMLTLFVLASLLGLVGPRLLGVLVDAVAAGRRPPVDVLAAVFLAVLLAQAALRRWAHVRATRFGEHLLATARADFTEHVLRLPIGTVEEAGTGDLLSRATSDVDRIEYAARYAAPEILTSSIAVVLTVAAMLVTSPLLTLGMLVSVPLLMLTTRWYWRRANPVLERMLAAWGDVQASATETVTGARTVEALGLADRRVAHNDRALRAAVATEHAHRSLLARWLPTLDLAYLLPVAAVLAIGGLAYRSGLAGLGDITAVTLYLLAMSAPLVELLAWVEELQVGSVGLRRILGVRRVRPARDGARVTPSGRDVQLRDVRFAYRDGHDVLHGIDLDIGAGERLMVIGPSGSGKSTLARLLAGLAEPRSGTISLGGVDLRCWPHDQLRGEVLLLTQEHHVFAATVRENLMANGDDFRLHDVLAVVGADDWVRSLPEGLDTRLGPGAVSVSPAVAQQLALARVLLADPPVVVLDEATAAMDNGAARQAERSVAAALAGRTVISIAHRLDAARDADRILVLDDGRIAALGTYDELVAEGGSYARVLASHDSPVR</sequence>
<dbReference type="InterPro" id="IPR027417">
    <property type="entry name" value="P-loop_NTPase"/>
</dbReference>
<evidence type="ECO:0000256" key="2">
    <source>
        <dbReference type="ARBA" id="ARBA00022692"/>
    </source>
</evidence>
<dbReference type="PROSITE" id="PS50929">
    <property type="entry name" value="ABC_TM1F"/>
    <property type="match status" value="1"/>
</dbReference>